<dbReference type="InterPro" id="IPR012340">
    <property type="entry name" value="NA-bd_OB-fold"/>
</dbReference>
<feature type="compositionally biased region" description="Low complexity" evidence="2">
    <location>
        <begin position="1658"/>
        <end position="1669"/>
    </location>
</feature>
<keyword evidence="1" id="KW-0227">DNA damage</keyword>
<comment type="catalytic activity">
    <reaction evidence="1">
        <text>ATP + H2O = ADP + phosphate + H(+)</text>
        <dbReference type="Rhea" id="RHEA:13065"/>
        <dbReference type="ChEBI" id="CHEBI:15377"/>
        <dbReference type="ChEBI" id="CHEBI:15378"/>
        <dbReference type="ChEBI" id="CHEBI:30616"/>
        <dbReference type="ChEBI" id="CHEBI:43474"/>
        <dbReference type="ChEBI" id="CHEBI:456216"/>
        <dbReference type="EC" id="5.6.2.3"/>
    </reaction>
</comment>
<evidence type="ECO:0000259" key="5">
    <source>
        <dbReference type="Pfam" id="PF21530"/>
    </source>
</evidence>
<protein>
    <recommendedName>
        <fullName evidence="1">ATP-dependent DNA helicase</fullName>
        <ecNumber evidence="1">5.6.2.3</ecNumber>
    </recommendedName>
</protein>
<organism evidence="6 7">
    <name type="scientific">Mikania micrantha</name>
    <name type="common">bitter vine</name>
    <dbReference type="NCBI Taxonomy" id="192012"/>
    <lineage>
        <taxon>Eukaryota</taxon>
        <taxon>Viridiplantae</taxon>
        <taxon>Streptophyta</taxon>
        <taxon>Embryophyta</taxon>
        <taxon>Tracheophyta</taxon>
        <taxon>Spermatophyta</taxon>
        <taxon>Magnoliopsida</taxon>
        <taxon>eudicotyledons</taxon>
        <taxon>Gunneridae</taxon>
        <taxon>Pentapetalae</taxon>
        <taxon>asterids</taxon>
        <taxon>campanulids</taxon>
        <taxon>Asterales</taxon>
        <taxon>Asteraceae</taxon>
        <taxon>Asteroideae</taxon>
        <taxon>Heliantheae alliance</taxon>
        <taxon>Eupatorieae</taxon>
        <taxon>Mikania</taxon>
    </lineage>
</organism>
<evidence type="ECO:0000259" key="3">
    <source>
        <dbReference type="Pfam" id="PF05970"/>
    </source>
</evidence>
<proteinExistence type="inferred from homology"/>
<dbReference type="Gene3D" id="2.40.50.140">
    <property type="entry name" value="Nucleic acid-binding proteins"/>
    <property type="match status" value="1"/>
</dbReference>
<dbReference type="GO" id="GO:0043139">
    <property type="term" value="F:5'-3' DNA helicase activity"/>
    <property type="evidence" value="ECO:0007669"/>
    <property type="project" value="UniProtKB-EC"/>
</dbReference>
<evidence type="ECO:0000256" key="1">
    <source>
        <dbReference type="RuleBase" id="RU363044"/>
    </source>
</evidence>
<dbReference type="GO" id="GO:0006310">
    <property type="term" value="P:DNA recombination"/>
    <property type="evidence" value="ECO:0007669"/>
    <property type="project" value="UniProtKB-KW"/>
</dbReference>
<keyword evidence="1" id="KW-0547">Nucleotide-binding</keyword>
<comment type="caution">
    <text evidence="6">The sequence shown here is derived from an EMBL/GenBank/DDBJ whole genome shotgun (WGS) entry which is preliminary data.</text>
</comment>
<feature type="region of interest" description="Disordered" evidence="2">
    <location>
        <begin position="1653"/>
        <end position="1677"/>
    </location>
</feature>
<dbReference type="CDD" id="cd18809">
    <property type="entry name" value="SF1_C_RecD"/>
    <property type="match status" value="1"/>
</dbReference>
<evidence type="ECO:0000313" key="6">
    <source>
        <dbReference type="EMBL" id="KAD5961964.1"/>
    </source>
</evidence>
<sequence length="1695" mass="191725">MSSSQRSLKRKSQPFVAENVSATGCSSSIMHSSITLLPDSTIQRPRSCVTKRQSSVRAGLLENSHVSSDVFTARAPVLNSTTSNVSLHCDNASRFSPLYDDLGDCSFVCELRGATFWFSECLKSFPLSRPPKYSTCCRTARDMCHSSNVVEYAIRLYAGPRQQSYDLSSMGSIGCIVHDGDALAKDFDIIVRNKDNIPHRINNLHPLYMSLQYPLLFPFGNYGWSPSLKLTYGSSAVDRRLTMNMFYSYQIHDRKDVYTLILHGGRRFQQYLVDAYICIERNRLDYITSNQTSLRVEFLCGLHDAVSRGDTEGQSVGKRIFLPSTFTGSPRYMYKHYQDALAICRVHGNPQYFITFTCNVKWPEIVRYMKQITAIGTQDRPDIIARVFQMKVDALMDFLRNSKPFGDVDADVYTIEFQKRGLPHCHILLWVTSPFKIREASSIDKYISAEIPDKKSDPILYQIITDLMMHGPCGTARTTSPCMRDGICSKHFPKKYEPYTRIDKNGCPHYKRPLSGPFVIKNGVPLDNAFVVPYNKMLCTRFVAHINVEYCGWSMLIKYLFKYISKGADRIRYTISPNEKISSSIDRHYVEPIDEIKNFVDGRYICPHEAAWRILDFHIDSRRPAVQTLAIHLENKQNVTFKDSTHLHDILRNPSTGKTTLTEWLRNNSIDSSGRHLRYVDYLSEYRWDSTGKVWLKRASTKRPSIGRLVYVHPTCGDLFYLRTLLTYQIGCRSFSDIRTIAGFTFATYRAACEKLGLIGDDKEWVFAFGKASAWATASELRSLFTHMLLHCEISNPLQLWNTHWQSMSDDITMYIQHETALDFIHVNENDIQQHVLYELEKLLNSASSSTSLSDFGLPMPSSQYLLPLRNRLILEERCYDRSALHIQNEQLKASLHPAQSYAYELAIQSVMENKQLLLFVYGHGGTGKTHLWTAIISALRSFAKIVLAVAASGIASLLLPYGRTTHSRFKIPIDLSEESICNIKKNTQLSQLVIESSLIIWDEAPMSDRRCFESLDRTLRNILEKKDVPFGGKSVLLGGDFRQTLPIKVKATKSEIISLSLPMSYLWKHFQIMKLTENMRLQQPNLTSSQKEAIDTFSKWLLSIGDGIVGDPVDSSSNDTKRVEIPDQFLIKYQNDALMELIHFIYDTESLHSPTAKNLAGKAIVCPKNENADKVNKLVLQMAPGNSVTYLSTDSIIPRTSDMGDTENLYPIEYLNSLTFTGLPAHQIDLKPNVPIILIRNIDQSHGLCNGTRLIISQLFPRIIQATVITGTAIGHRVFIPRITFTYDNKELPFVFKRKQFPIQICYAMTINKSQGQLLSKIGVFIPQPVFSHGQLYVAFSRARSPDSLKIIIVPQEENSPTTTTNNVVFSDFLKEVDVAEGDAIQVFSEDDGNDSVCASIKIMNCYRLERYVCSRSPAQMKVVAHPAALRIGRASSIIPIDNHGHIPSTYFSFINYDHLRPRLNNHQVLTGRIDDAWYENTNNGTVMRLKIEDPVKEPINITLWPEIACSINTESLINTDHLVVAAVRSLKVTEFRDKIQLESTSATHVYVDPDIDIAKSIATTYCLAATLADNTGSISVTIFDQAITSVIGISCYEMVVQRGYTDTTIILEPLQSIKGQDKIYRLERGSASSPFKVNRIFSVQEEASTPSSVFQTTTHDAPAPDTPVGKSTSLTDTKRQLFPQQILLQTPIN</sequence>
<dbReference type="FunFam" id="3.40.50.300:FF:002884">
    <property type="entry name" value="ATP-dependent DNA helicase"/>
    <property type="match status" value="1"/>
</dbReference>
<dbReference type="SUPFAM" id="SSF50249">
    <property type="entry name" value="Nucleic acid-binding proteins"/>
    <property type="match status" value="1"/>
</dbReference>
<name>A0A5N6P9M5_9ASTR</name>
<dbReference type="OrthoDB" id="687790at2759"/>
<dbReference type="EMBL" id="SZYD01000006">
    <property type="protein sequence ID" value="KAD5961964.1"/>
    <property type="molecule type" value="Genomic_DNA"/>
</dbReference>
<dbReference type="SUPFAM" id="SSF52540">
    <property type="entry name" value="P-loop containing nucleoside triphosphate hydrolases"/>
    <property type="match status" value="2"/>
</dbReference>
<gene>
    <name evidence="6" type="ORF">E3N88_13437</name>
</gene>
<feature type="domain" description="Helitron helicase-like" evidence="4">
    <location>
        <begin position="246"/>
        <end position="429"/>
    </location>
</feature>
<dbReference type="Pfam" id="PF14214">
    <property type="entry name" value="Helitron_like_N"/>
    <property type="match status" value="1"/>
</dbReference>
<dbReference type="GO" id="GO:0016887">
    <property type="term" value="F:ATP hydrolysis activity"/>
    <property type="evidence" value="ECO:0007669"/>
    <property type="project" value="RHEA"/>
</dbReference>
<dbReference type="EC" id="5.6.2.3" evidence="1"/>
<accession>A0A5N6P9M5</accession>
<feature type="domain" description="DNA helicase Pif1-like 2B" evidence="5">
    <location>
        <begin position="1214"/>
        <end position="1260"/>
    </location>
</feature>
<keyword evidence="7" id="KW-1185">Reference proteome</keyword>
<keyword evidence="1" id="KW-0234">DNA repair</keyword>
<dbReference type="PANTHER" id="PTHR10492">
    <property type="match status" value="1"/>
</dbReference>
<dbReference type="Gene3D" id="3.40.50.300">
    <property type="entry name" value="P-loop containing nucleotide triphosphate hydrolases"/>
    <property type="match status" value="1"/>
</dbReference>
<comment type="similarity">
    <text evidence="1">Belongs to the helicase family.</text>
</comment>
<dbReference type="Pfam" id="PF05970">
    <property type="entry name" value="PIF1"/>
    <property type="match status" value="1"/>
</dbReference>
<reference evidence="6 7" key="1">
    <citation type="submission" date="2019-05" db="EMBL/GenBank/DDBJ databases">
        <title>Mikania micrantha, genome provides insights into the molecular mechanism of rapid growth.</title>
        <authorList>
            <person name="Liu B."/>
        </authorList>
    </citation>
    <scope>NUCLEOTIDE SEQUENCE [LARGE SCALE GENOMIC DNA]</scope>
    <source>
        <strain evidence="6">NLD-2019</strain>
        <tissue evidence="6">Leaf</tissue>
    </source>
</reference>
<feature type="domain" description="DNA helicase Pif1-like DEAD-box helicase" evidence="3">
    <location>
        <begin position="896"/>
        <end position="1112"/>
    </location>
</feature>
<dbReference type="InterPro" id="IPR010285">
    <property type="entry name" value="DNA_helicase_pif1-like_DEAD"/>
</dbReference>
<keyword evidence="1" id="KW-0233">DNA recombination</keyword>
<dbReference type="Proteomes" id="UP000326396">
    <property type="component" value="Linkage Group LG14"/>
</dbReference>
<keyword evidence="1" id="KW-0378">Hydrolase</keyword>
<evidence type="ECO:0000313" key="7">
    <source>
        <dbReference type="Proteomes" id="UP000326396"/>
    </source>
</evidence>
<dbReference type="InterPro" id="IPR027417">
    <property type="entry name" value="P-loop_NTPase"/>
</dbReference>
<dbReference type="Pfam" id="PF21530">
    <property type="entry name" value="Pif1_2B_dom"/>
    <property type="match status" value="1"/>
</dbReference>
<dbReference type="InterPro" id="IPR025476">
    <property type="entry name" value="Helitron_helicase-like"/>
</dbReference>
<keyword evidence="1" id="KW-0067">ATP-binding</keyword>
<evidence type="ECO:0000256" key="2">
    <source>
        <dbReference type="SAM" id="MobiDB-lite"/>
    </source>
</evidence>
<keyword evidence="1" id="KW-0347">Helicase</keyword>
<dbReference type="InterPro" id="IPR049163">
    <property type="entry name" value="Pif1-like_2B_dom"/>
</dbReference>
<evidence type="ECO:0000259" key="4">
    <source>
        <dbReference type="Pfam" id="PF14214"/>
    </source>
</evidence>
<dbReference type="GO" id="GO:0000723">
    <property type="term" value="P:telomere maintenance"/>
    <property type="evidence" value="ECO:0007669"/>
    <property type="project" value="InterPro"/>
</dbReference>
<comment type="cofactor">
    <cofactor evidence="1">
        <name>Mg(2+)</name>
        <dbReference type="ChEBI" id="CHEBI:18420"/>
    </cofactor>
</comment>
<dbReference type="GO" id="GO:0005524">
    <property type="term" value="F:ATP binding"/>
    <property type="evidence" value="ECO:0007669"/>
    <property type="project" value="UniProtKB-KW"/>
</dbReference>
<dbReference type="PANTHER" id="PTHR10492:SF96">
    <property type="entry name" value="ATP-DEPENDENT DNA HELICASE"/>
    <property type="match status" value="1"/>
</dbReference>
<dbReference type="GO" id="GO:0006281">
    <property type="term" value="P:DNA repair"/>
    <property type="evidence" value="ECO:0007669"/>
    <property type="project" value="UniProtKB-KW"/>
</dbReference>